<protein>
    <recommendedName>
        <fullName evidence="1">HTH lysR-type domain-containing protein</fullName>
    </recommendedName>
</protein>
<evidence type="ECO:0000313" key="3">
    <source>
        <dbReference type="Proteomes" id="UP000194546"/>
    </source>
</evidence>
<reference evidence="2 3" key="1">
    <citation type="submission" date="2017-03" db="EMBL/GenBank/DDBJ databases">
        <title>Genome analysis of strain PAMC 26510.</title>
        <authorList>
            <person name="Oh H.-M."/>
            <person name="Yang J.-A."/>
        </authorList>
    </citation>
    <scope>NUCLEOTIDE SEQUENCE [LARGE SCALE GENOMIC DNA]</scope>
    <source>
        <strain evidence="2 3">PAMC 26510</strain>
    </source>
</reference>
<proteinExistence type="predicted"/>
<comment type="caution">
    <text evidence="2">The sequence shown here is derived from an EMBL/GenBank/DDBJ whole genome shotgun (WGS) entry which is preliminary data.</text>
</comment>
<gene>
    <name evidence="2" type="ORF">PAMC26510_12875</name>
</gene>
<dbReference type="EMBL" id="NBTY01000067">
    <property type="protein sequence ID" value="OTP75875.1"/>
    <property type="molecule type" value="Genomic_DNA"/>
</dbReference>
<dbReference type="InterPro" id="IPR000847">
    <property type="entry name" value="LysR_HTH_N"/>
</dbReference>
<dbReference type="InterPro" id="IPR036388">
    <property type="entry name" value="WH-like_DNA-bd_sf"/>
</dbReference>
<evidence type="ECO:0000259" key="1">
    <source>
        <dbReference type="PROSITE" id="PS50931"/>
    </source>
</evidence>
<dbReference type="Pfam" id="PF00126">
    <property type="entry name" value="HTH_1"/>
    <property type="match status" value="1"/>
</dbReference>
<dbReference type="Proteomes" id="UP000194546">
    <property type="component" value="Unassembled WGS sequence"/>
</dbReference>
<dbReference type="PROSITE" id="PS50931">
    <property type="entry name" value="HTH_LYSR"/>
    <property type="match status" value="1"/>
</dbReference>
<dbReference type="GO" id="GO:0003700">
    <property type="term" value="F:DNA-binding transcription factor activity"/>
    <property type="evidence" value="ECO:0007669"/>
    <property type="project" value="InterPro"/>
</dbReference>
<dbReference type="Gene3D" id="1.10.10.10">
    <property type="entry name" value="Winged helix-like DNA-binding domain superfamily/Winged helix DNA-binding domain"/>
    <property type="match status" value="1"/>
</dbReference>
<organism evidence="2 3">
    <name type="scientific">Caballeronia sordidicola</name>
    <name type="common">Burkholderia sordidicola</name>
    <dbReference type="NCBI Taxonomy" id="196367"/>
    <lineage>
        <taxon>Bacteria</taxon>
        <taxon>Pseudomonadati</taxon>
        <taxon>Pseudomonadota</taxon>
        <taxon>Betaproteobacteria</taxon>
        <taxon>Burkholderiales</taxon>
        <taxon>Burkholderiaceae</taxon>
        <taxon>Caballeronia</taxon>
    </lineage>
</organism>
<dbReference type="AlphaFoldDB" id="A0A242MWW6"/>
<evidence type="ECO:0000313" key="2">
    <source>
        <dbReference type="EMBL" id="OTP75875.1"/>
    </source>
</evidence>
<feature type="domain" description="HTH lysR-type" evidence="1">
    <location>
        <begin position="5"/>
        <end position="32"/>
    </location>
</feature>
<name>A0A242MWW6_CABSO</name>
<accession>A0A242MWW6</accession>
<sequence length="39" mass="4494">METVMLLRHIRYLMAVAERGNFTRAAETLRVSGYLSFSC</sequence>